<dbReference type="EMBL" id="OU015569">
    <property type="protein sequence ID" value="CAG5094226.1"/>
    <property type="molecule type" value="Genomic_DNA"/>
</dbReference>
<evidence type="ECO:0000313" key="1">
    <source>
        <dbReference type="EMBL" id="CAG5094226.1"/>
    </source>
</evidence>
<name>A0ABN7S6M8_OIKDI</name>
<protein>
    <submittedName>
        <fullName evidence="1">Oidioi.mRNA.OKI2018_I69.XSR.g13365.t1.cds</fullName>
    </submittedName>
</protein>
<gene>
    <name evidence="1" type="ORF">OKIOD_LOCUS4923</name>
</gene>
<sequence>MKQQEIGELPTGCSQIIGTNVGCLRKLIWLVFFAGGIIYSTKSIYKNCLVYFEYRSSIKPRFDKVIS</sequence>
<dbReference type="Proteomes" id="UP001158576">
    <property type="component" value="Chromosome XSR"/>
</dbReference>
<proteinExistence type="predicted"/>
<reference evidence="1 2" key="1">
    <citation type="submission" date="2021-04" db="EMBL/GenBank/DDBJ databases">
        <authorList>
            <person name="Bliznina A."/>
        </authorList>
    </citation>
    <scope>NUCLEOTIDE SEQUENCE [LARGE SCALE GENOMIC DNA]</scope>
</reference>
<accession>A0ABN7S6M8</accession>
<organism evidence="1 2">
    <name type="scientific">Oikopleura dioica</name>
    <name type="common">Tunicate</name>
    <dbReference type="NCBI Taxonomy" id="34765"/>
    <lineage>
        <taxon>Eukaryota</taxon>
        <taxon>Metazoa</taxon>
        <taxon>Chordata</taxon>
        <taxon>Tunicata</taxon>
        <taxon>Appendicularia</taxon>
        <taxon>Copelata</taxon>
        <taxon>Oikopleuridae</taxon>
        <taxon>Oikopleura</taxon>
    </lineage>
</organism>
<keyword evidence="2" id="KW-1185">Reference proteome</keyword>
<evidence type="ECO:0000313" key="2">
    <source>
        <dbReference type="Proteomes" id="UP001158576"/>
    </source>
</evidence>